<gene>
    <name evidence="6" type="ordered locus">Sulba_2519</name>
</gene>
<protein>
    <submittedName>
        <fullName evidence="6">Methyl-accepting chemotaxis protein</fullName>
    </submittedName>
</protein>
<dbReference type="AlphaFoldDB" id="I3Y0R2"/>
<dbReference type="eggNOG" id="COG0840">
    <property type="taxonomic scope" value="Bacteria"/>
</dbReference>
<name>I3Y0R2_SULBS</name>
<dbReference type="SUPFAM" id="SSF58104">
    <property type="entry name" value="Methyl-accepting chemotaxis protein (MCP) signaling domain"/>
    <property type="match status" value="1"/>
</dbReference>
<keyword evidence="4" id="KW-0812">Transmembrane</keyword>
<keyword evidence="1 3" id="KW-0807">Transducer</keyword>
<dbReference type="Pfam" id="PF12729">
    <property type="entry name" value="4HB_MCP_1"/>
    <property type="match status" value="1"/>
</dbReference>
<dbReference type="Pfam" id="PF00015">
    <property type="entry name" value="MCPsignal"/>
    <property type="match status" value="1"/>
</dbReference>
<comment type="similarity">
    <text evidence="2">Belongs to the methyl-accepting chemotaxis (MCP) protein family.</text>
</comment>
<accession>I3Y0R2</accession>
<dbReference type="Proteomes" id="UP000006176">
    <property type="component" value="Chromosome"/>
</dbReference>
<sequence>MIFLTQWSIRKKLMGGFGLVVGLMFILTAIGIQKVNFIDETLYEITDVNSLKQRYAINFRGSVHDRAIALRDVVLIDDKNALTQVLDEIKRLEQFYEASAKPLDAIFAQKEGVEEQERLILEKIKRVEQKAIPLIAEVIALKQSNEHSRAKALLLEQLSPAFKAWLGAINEFIDFEEAKNQLATPKAREVAGSFAQFMIVLLLIAFVLASGVAWRISKNLTCSLGAEPKEVSEIANYIANGDLTRHLSVKNEGSILGAVLKMQANLKTIVLHIIQTSNVLAQKAEEVHKASENSKELASKQEQTSLSLVQEIGSISAKIDAIALISKQAEENSRQSSQLSEKGRDVVTQTALHMEEVTRNVKASAMHIETLNHHSQSIGGSAALIKEITDQTNLLALNAAIEAARAGEAGRGFAVVADEIRKLADRTDVATKEISQMIGIIQSETKNAVSNMENVVTQIEKSYDMTHEASAMLEQIYTQASDSLIKTHEMSLSSEEQAQKVSGLAGNVHSIAQMSQSTTRSMQESVAAVSELMHISKDLQKRMEHFSV</sequence>
<evidence type="ECO:0000256" key="3">
    <source>
        <dbReference type="PROSITE-ProRule" id="PRU00284"/>
    </source>
</evidence>
<dbReference type="InterPro" id="IPR024478">
    <property type="entry name" value="HlyB_4HB_MCP"/>
</dbReference>
<evidence type="ECO:0000256" key="1">
    <source>
        <dbReference type="ARBA" id="ARBA00023224"/>
    </source>
</evidence>
<dbReference type="InterPro" id="IPR004090">
    <property type="entry name" value="Chemotax_Me-accpt_rcpt"/>
</dbReference>
<dbReference type="GO" id="GO:0004888">
    <property type="term" value="F:transmembrane signaling receptor activity"/>
    <property type="evidence" value="ECO:0007669"/>
    <property type="project" value="InterPro"/>
</dbReference>
<dbReference type="Gene3D" id="1.10.287.950">
    <property type="entry name" value="Methyl-accepting chemotaxis protein"/>
    <property type="match status" value="1"/>
</dbReference>
<feature type="domain" description="Methyl-accepting transducer" evidence="5">
    <location>
        <begin position="276"/>
        <end position="512"/>
    </location>
</feature>
<dbReference type="CDD" id="cd19411">
    <property type="entry name" value="MCP2201-like_sensor"/>
    <property type="match status" value="1"/>
</dbReference>
<dbReference type="GO" id="GO:0016020">
    <property type="term" value="C:membrane"/>
    <property type="evidence" value="ECO:0007669"/>
    <property type="project" value="InterPro"/>
</dbReference>
<dbReference type="PANTHER" id="PTHR32089:SF112">
    <property type="entry name" value="LYSOZYME-LIKE PROTEIN-RELATED"/>
    <property type="match status" value="1"/>
</dbReference>
<dbReference type="GO" id="GO:0006935">
    <property type="term" value="P:chemotaxis"/>
    <property type="evidence" value="ECO:0007669"/>
    <property type="project" value="InterPro"/>
</dbReference>
<dbReference type="PRINTS" id="PR00260">
    <property type="entry name" value="CHEMTRNSDUCR"/>
</dbReference>
<dbReference type="GO" id="GO:0007165">
    <property type="term" value="P:signal transduction"/>
    <property type="evidence" value="ECO:0007669"/>
    <property type="project" value="UniProtKB-KW"/>
</dbReference>
<evidence type="ECO:0000313" key="7">
    <source>
        <dbReference type="Proteomes" id="UP000006176"/>
    </source>
</evidence>
<keyword evidence="4" id="KW-0472">Membrane</keyword>
<evidence type="ECO:0000259" key="5">
    <source>
        <dbReference type="PROSITE" id="PS50111"/>
    </source>
</evidence>
<evidence type="ECO:0000256" key="2">
    <source>
        <dbReference type="ARBA" id="ARBA00029447"/>
    </source>
</evidence>
<dbReference type="InterPro" id="IPR047347">
    <property type="entry name" value="YvaQ-like_sensor"/>
</dbReference>
<dbReference type="EMBL" id="CP003333">
    <property type="protein sequence ID" value="AFL69786.1"/>
    <property type="molecule type" value="Genomic_DNA"/>
</dbReference>
<feature type="transmembrane region" description="Helical" evidence="4">
    <location>
        <begin position="194"/>
        <end position="214"/>
    </location>
</feature>
<dbReference type="RefSeq" id="WP_014770649.1">
    <property type="nucleotide sequence ID" value="NC_018002.1"/>
</dbReference>
<feature type="transmembrane region" description="Helical" evidence="4">
    <location>
        <begin position="13"/>
        <end position="32"/>
    </location>
</feature>
<evidence type="ECO:0000256" key="4">
    <source>
        <dbReference type="SAM" id="Phobius"/>
    </source>
</evidence>
<organism evidence="6 7">
    <name type="scientific">Sulfurospirillum barnesii (strain ATCC 700032 / DSM 10660 / SES-3)</name>
    <dbReference type="NCBI Taxonomy" id="760154"/>
    <lineage>
        <taxon>Bacteria</taxon>
        <taxon>Pseudomonadati</taxon>
        <taxon>Campylobacterota</taxon>
        <taxon>Epsilonproteobacteria</taxon>
        <taxon>Campylobacterales</taxon>
        <taxon>Sulfurospirillaceae</taxon>
        <taxon>Sulfurospirillum</taxon>
    </lineage>
</organism>
<evidence type="ECO:0000313" key="6">
    <source>
        <dbReference type="EMBL" id="AFL69786.1"/>
    </source>
</evidence>
<dbReference type="OrthoDB" id="5441488at2"/>
<dbReference type="PANTHER" id="PTHR32089">
    <property type="entry name" value="METHYL-ACCEPTING CHEMOTAXIS PROTEIN MCPB"/>
    <property type="match status" value="1"/>
</dbReference>
<dbReference type="PATRIC" id="fig|760154.4.peg.2518"/>
<reference evidence="6 7" key="1">
    <citation type="submission" date="2012-06" db="EMBL/GenBank/DDBJ databases">
        <title>Complete sequence of Sulfurospirillum barnesii SES-3.</title>
        <authorList>
            <consortium name="US DOE Joint Genome Institute"/>
            <person name="Lucas S."/>
            <person name="Han J."/>
            <person name="Lapidus A."/>
            <person name="Cheng J.-F."/>
            <person name="Goodwin L."/>
            <person name="Pitluck S."/>
            <person name="Peters L."/>
            <person name="Ovchinnikova G."/>
            <person name="Lu M."/>
            <person name="Detter J.C."/>
            <person name="Han C."/>
            <person name="Tapia R."/>
            <person name="Land M."/>
            <person name="Hauser L."/>
            <person name="Kyrpides N."/>
            <person name="Ivanova N."/>
            <person name="Pagani I."/>
            <person name="Stolz J."/>
            <person name="Arkin A."/>
            <person name="Dehal P."/>
            <person name="Oremland R."/>
            <person name="Saltikov C."/>
            <person name="Basu P."/>
            <person name="Hollibaugh J."/>
            <person name="Newman D."/>
            <person name="Stolyar S."/>
            <person name="Hazen T."/>
            <person name="Woyke T."/>
        </authorList>
    </citation>
    <scope>NUCLEOTIDE SEQUENCE [LARGE SCALE GENOMIC DNA]</scope>
    <source>
        <strain evidence="7">ATCC 700032 / DSM 10660 / SES-3</strain>
    </source>
</reference>
<keyword evidence="4" id="KW-1133">Transmembrane helix</keyword>
<dbReference type="KEGG" id="sba:Sulba_2519"/>
<dbReference type="STRING" id="760154.Sulba_2519"/>
<dbReference type="SMART" id="SM00283">
    <property type="entry name" value="MA"/>
    <property type="match status" value="1"/>
</dbReference>
<dbReference type="InterPro" id="IPR004089">
    <property type="entry name" value="MCPsignal_dom"/>
</dbReference>
<proteinExistence type="inferred from homology"/>
<keyword evidence="7" id="KW-1185">Reference proteome</keyword>
<dbReference type="PROSITE" id="PS50111">
    <property type="entry name" value="CHEMOTAXIS_TRANSDUC_2"/>
    <property type="match status" value="1"/>
</dbReference>
<dbReference type="HOGENOM" id="CLU_000445_107_27_7"/>